<gene>
    <name evidence="1" type="ORF">IV01_12795</name>
</gene>
<evidence type="ECO:0000313" key="1">
    <source>
        <dbReference type="EMBL" id="KFE55497.1"/>
    </source>
</evidence>
<reference evidence="1 2" key="1">
    <citation type="submission" date="2014-07" db="EMBL/GenBank/DDBJ databases">
        <title>Draft Genome Sequences of Environmental Pseudomonas syringae strains.</title>
        <authorList>
            <person name="Baltrus D.A."/>
            <person name="Berge O."/>
            <person name="Morris C."/>
        </authorList>
    </citation>
    <scope>NUCLEOTIDE SEQUENCE [LARGE SCALE GENOMIC DNA]</scope>
    <source>
        <strain evidence="1 2">GAW0119</strain>
    </source>
</reference>
<sequence length="301" mass="32678">MLIDQGQRAIALVATSYASPAGNNQIAQALRLGSTPLQPMYLKPQHQTLRLSQLSPPAQAYTREEYAQRLGAYFDQVMRGLESELQLYTSDMPVHVRIRHNQVLGDDEVLSLWKASATSTQAVEPVVFATEDDGLLWIDAWLDAPATSELVLSIEANLFLNPVAEHTESVSAVLLAHPDWCAAKGFDPIALIHRPVQLLEQAEALQDAFLWGRIDKANPYFTWHSQVPADCVADAVVTLRAAGYLPDSEKFHQLDASLGRPGCAVGNIALIAAGEGAKADGQAHLIMLQDASPQVCVVQPA</sequence>
<name>A0A085VJ84_PSESX</name>
<accession>A0A085VJ84</accession>
<evidence type="ECO:0000313" key="2">
    <source>
        <dbReference type="Proteomes" id="UP000028631"/>
    </source>
</evidence>
<keyword evidence="2" id="KW-1185">Reference proteome</keyword>
<dbReference type="Proteomes" id="UP000028631">
    <property type="component" value="Unassembled WGS sequence"/>
</dbReference>
<dbReference type="EMBL" id="JPQU01000034">
    <property type="protein sequence ID" value="KFE55497.1"/>
    <property type="molecule type" value="Genomic_DNA"/>
</dbReference>
<comment type="caution">
    <text evidence="1">The sequence shown here is derived from an EMBL/GenBank/DDBJ whole genome shotgun (WGS) entry which is preliminary data.</text>
</comment>
<protein>
    <submittedName>
        <fullName evidence="1">Uncharacterized protein</fullName>
    </submittedName>
</protein>
<proteinExistence type="predicted"/>
<dbReference type="PATRIC" id="fig|317.175.peg.2666"/>
<dbReference type="AlphaFoldDB" id="A0A085VJ84"/>
<organism evidence="1 2">
    <name type="scientific">Pseudomonas syringae</name>
    <dbReference type="NCBI Taxonomy" id="317"/>
    <lineage>
        <taxon>Bacteria</taxon>
        <taxon>Pseudomonadati</taxon>
        <taxon>Pseudomonadota</taxon>
        <taxon>Gammaproteobacteria</taxon>
        <taxon>Pseudomonadales</taxon>
        <taxon>Pseudomonadaceae</taxon>
        <taxon>Pseudomonas</taxon>
    </lineage>
</organism>